<gene>
    <name evidence="2" type="ORF">C834K_0515</name>
</gene>
<dbReference type="OrthoDB" id="18076at2"/>
<dbReference type="KEGG" id="chla:C834K_0515"/>
<organism evidence="2 3">
    <name type="scientific">Chlamydia poikilotherma</name>
    <dbReference type="NCBI Taxonomy" id="1967783"/>
    <lineage>
        <taxon>Bacteria</taxon>
        <taxon>Pseudomonadati</taxon>
        <taxon>Chlamydiota</taxon>
        <taxon>Chlamydiia</taxon>
        <taxon>Chlamydiales</taxon>
        <taxon>Chlamydiaceae</taxon>
        <taxon>Chlamydia/Chlamydophila group</taxon>
        <taxon>Chlamydia</taxon>
    </lineage>
</organism>
<keyword evidence="3" id="KW-1185">Reference proteome</keyword>
<keyword evidence="1" id="KW-1133">Transmembrane helix</keyword>
<proteinExistence type="predicted"/>
<dbReference type="Proteomes" id="UP000258476">
    <property type="component" value="Chromosome"/>
</dbReference>
<name>A0A3B0PP69_9CHLA</name>
<keyword evidence="1" id="KW-0812">Transmembrane</keyword>
<evidence type="ECO:0000313" key="3">
    <source>
        <dbReference type="Proteomes" id="UP000258476"/>
    </source>
</evidence>
<dbReference type="RefSeq" id="WP_117274282.1">
    <property type="nucleotide sequence ID" value="NZ_LS992154.1"/>
</dbReference>
<feature type="transmembrane region" description="Helical" evidence="1">
    <location>
        <begin position="146"/>
        <end position="170"/>
    </location>
</feature>
<sequence length="185" mass="19176">MTSVRNDLNPSDPTALSSSLLNPGDLATQLSNLQTALAGIQQHPLGGWPQHPTGPAIDQSYLMRIMQSHMATTSATVSELRTEVTAMKTRMQGLSTPTGVCSGPMALASFLLAISLVAIIIIVLASLGLAGILPQAAAILVNTANTVWAIVSASIVAVICLISVLCVTLIRHHKPLPIETGPAGN</sequence>
<keyword evidence="1" id="KW-0472">Membrane</keyword>
<evidence type="ECO:0008006" key="4">
    <source>
        <dbReference type="Google" id="ProtNLM"/>
    </source>
</evidence>
<accession>A0A3B0PP69</accession>
<evidence type="ECO:0000313" key="2">
    <source>
        <dbReference type="EMBL" id="SYX08973.1"/>
    </source>
</evidence>
<protein>
    <recommendedName>
        <fullName evidence="4">Inclusion membrane protein C</fullName>
    </recommendedName>
</protein>
<reference evidence="3" key="1">
    <citation type="submission" date="2017-11" db="EMBL/GenBank/DDBJ databases">
        <authorList>
            <person name="Seth-Smith MB H."/>
        </authorList>
    </citation>
    <scope>NUCLEOTIDE SEQUENCE [LARGE SCALE GENOMIC DNA]</scope>
</reference>
<dbReference type="EMBL" id="LS992154">
    <property type="protein sequence ID" value="SYX08973.1"/>
    <property type="molecule type" value="Genomic_DNA"/>
</dbReference>
<evidence type="ECO:0000256" key="1">
    <source>
        <dbReference type="SAM" id="Phobius"/>
    </source>
</evidence>
<dbReference type="AlphaFoldDB" id="A0A3B0PP69"/>
<feature type="transmembrane region" description="Helical" evidence="1">
    <location>
        <begin position="110"/>
        <end position="134"/>
    </location>
</feature>